<dbReference type="InterPro" id="IPR023393">
    <property type="entry name" value="START-like_dom_sf"/>
</dbReference>
<reference evidence="2 3" key="1">
    <citation type="journal article" date="2021" name="Int. J. Syst. Evol. Microbiol.">
        <title>Halobaculum halophilum sp. nov. and Halobaculum salinum sp. nov., isolated from salt lake and saline soil.</title>
        <authorList>
            <person name="Cui H.L."/>
            <person name="Shi X.W."/>
            <person name="Yin X.M."/>
            <person name="Yang X.Y."/>
            <person name="Hou J."/>
            <person name="Zhu L."/>
        </authorList>
    </citation>
    <scope>NUCLEOTIDE SEQUENCE [LARGE SCALE GENOMIC DNA]</scope>
    <source>
        <strain evidence="2 3">NBRC 109044</strain>
    </source>
</reference>
<geneLocation type="plasmid" evidence="2 3">
    <name>unnamed2</name>
</geneLocation>
<proteinExistence type="predicted"/>
<dbReference type="SUPFAM" id="SSF55961">
    <property type="entry name" value="Bet v1-like"/>
    <property type="match status" value="1"/>
</dbReference>
<dbReference type="KEGG" id="hmp:K6T50_18520"/>
<name>A0A8T8WI92_9EURY</name>
<feature type="region of interest" description="Disordered" evidence="1">
    <location>
        <begin position="1"/>
        <end position="20"/>
    </location>
</feature>
<keyword evidence="2" id="KW-0614">Plasmid</keyword>
<gene>
    <name evidence="2" type="ORF">K6T50_18520</name>
</gene>
<evidence type="ECO:0000256" key="1">
    <source>
        <dbReference type="SAM" id="MobiDB-lite"/>
    </source>
</evidence>
<dbReference type="Proteomes" id="UP000826254">
    <property type="component" value="Plasmid unnamed2"/>
</dbReference>
<evidence type="ECO:0008006" key="4">
    <source>
        <dbReference type="Google" id="ProtNLM"/>
    </source>
</evidence>
<evidence type="ECO:0000313" key="2">
    <source>
        <dbReference type="EMBL" id="QZP39560.1"/>
    </source>
</evidence>
<keyword evidence="3" id="KW-1185">Reference proteome</keyword>
<dbReference type="GeneID" id="67180180"/>
<dbReference type="AlphaFoldDB" id="A0A8T8WI92"/>
<accession>A0A8T8WI92</accession>
<protein>
    <recommendedName>
        <fullName evidence="4">Polyketide cyclase / dehydrase and lipid transport</fullName>
    </recommendedName>
</protein>
<dbReference type="Gene3D" id="3.30.530.20">
    <property type="match status" value="1"/>
</dbReference>
<dbReference type="RefSeq" id="WP_222609309.1">
    <property type="nucleotide sequence ID" value="NZ_CP081960.1"/>
</dbReference>
<evidence type="ECO:0000313" key="3">
    <source>
        <dbReference type="Proteomes" id="UP000826254"/>
    </source>
</evidence>
<dbReference type="EMBL" id="CP081960">
    <property type="protein sequence ID" value="QZP39560.1"/>
    <property type="molecule type" value="Genomic_DNA"/>
</dbReference>
<organism evidence="2 3">
    <name type="scientific">Halobaculum magnesiiphilum</name>
    <dbReference type="NCBI Taxonomy" id="1017351"/>
    <lineage>
        <taxon>Archaea</taxon>
        <taxon>Methanobacteriati</taxon>
        <taxon>Methanobacteriota</taxon>
        <taxon>Stenosarchaea group</taxon>
        <taxon>Halobacteria</taxon>
        <taxon>Halobacteriales</taxon>
        <taxon>Haloferacaceae</taxon>
        <taxon>Halobaculum</taxon>
    </lineage>
</organism>
<sequence>MRGSTGCTRRGGRTTVPSGKGSVYIERAEPGLTEDTYRWEITAFEPPNRIVHYHEGGELEAELDVLTEAIDEETTRYTQVVRYRALPAFQPLGYVLERTVMKRRMQRDFDEMILPNFKRIGEERAR</sequence>